<reference evidence="4" key="1">
    <citation type="submission" date="2022-07" db="EMBL/GenBank/DDBJ databases">
        <title>Fungi with potential for degradation of polypropylene.</title>
        <authorList>
            <person name="Gostincar C."/>
        </authorList>
    </citation>
    <scope>NUCLEOTIDE SEQUENCE</scope>
    <source>
        <strain evidence="4">EXF-13308</strain>
    </source>
</reference>
<dbReference type="InterPro" id="IPR011498">
    <property type="entry name" value="Kelch_2"/>
</dbReference>
<dbReference type="GO" id="GO:0019760">
    <property type="term" value="P:glucosinolate metabolic process"/>
    <property type="evidence" value="ECO:0007669"/>
    <property type="project" value="UniProtKB-ARBA"/>
</dbReference>
<gene>
    <name evidence="4" type="ORF">NKR23_g1462</name>
</gene>
<proteinExistence type="predicted"/>
<protein>
    <submittedName>
        <fullName evidence="4">Nitrile-specifier protein 5</fullName>
    </submittedName>
</protein>
<sequence length="581" mass="62277">MDSFAALKRRTTDLLQNIPHSLPSIKPQSHDNGVVKATWERINVPPLPRSSHSIDIVAGTAYIFGGETKPREPVDNDMHCITLPFSSADADYYPIKAKADKQPPAEPPKQQPAIPEVVDEKPEEKDLDDVPLASPSPAAPAETTASEPEPALSKGKEPAEAAEPNYSSLGDVPAPRVGHATAVIGHRIFMFGGRGGPDMQPLEEFGRVWVFDTRTHTWTYLDPLPPATAAPAGSPSAVTKPRYPAARSYHSAVATDKPRHPELKPVRRTESWKEWAQGDSDVVGTPQRPIVGNIAAGATDEDSDGYGTFIVHGGCFVQGRASDVWAFDVRSRVWQELPNAPGKPRGGTAIAIAKSRLYRFGGFNGEGEEGGQLDYLELVIDSFNDASGRGEVCIGARGGWKSLLREEDASATEGEKSDDAAAAVPLTGPPPEWPGNRSVAGLEAVTAGGGREYLVLLLGERDPSNAGHAAAGKFWDDVWAFQVPLHGHDHTAASVSDKVRGVFGAGGRSGEGRWFRVEAEAYDDEDDEEAGRGPGPRGWIATAAMGELEERGVVVWGGLDSENKRLGDGWILRLGSEKREP</sequence>
<evidence type="ECO:0000256" key="1">
    <source>
        <dbReference type="ARBA" id="ARBA00022737"/>
    </source>
</evidence>
<evidence type="ECO:0000313" key="4">
    <source>
        <dbReference type="EMBL" id="KAJ9156167.1"/>
    </source>
</evidence>
<feature type="region of interest" description="Disordered" evidence="3">
    <location>
        <begin position="99"/>
        <end position="175"/>
    </location>
</feature>
<feature type="compositionally biased region" description="Basic and acidic residues" evidence="3">
    <location>
        <begin position="256"/>
        <end position="271"/>
    </location>
</feature>
<dbReference type="EMBL" id="JANBVO010000002">
    <property type="protein sequence ID" value="KAJ9156167.1"/>
    <property type="molecule type" value="Genomic_DNA"/>
</dbReference>
<keyword evidence="5" id="KW-1185">Reference proteome</keyword>
<feature type="compositionally biased region" description="Basic and acidic residues" evidence="3">
    <location>
        <begin position="407"/>
        <end position="419"/>
    </location>
</feature>
<dbReference type="Gene3D" id="2.120.10.80">
    <property type="entry name" value="Kelch-type beta propeller"/>
    <property type="match status" value="2"/>
</dbReference>
<feature type="region of interest" description="Disordered" evidence="3">
    <location>
        <begin position="251"/>
        <end position="271"/>
    </location>
</feature>
<comment type="caution">
    <text evidence="4">The sequence shown here is derived from an EMBL/GenBank/DDBJ whole genome shotgun (WGS) entry which is preliminary data.</text>
</comment>
<dbReference type="PANTHER" id="PTHR47435:SF4">
    <property type="entry name" value="KELCH REPEAT PROTEIN (AFU_ORTHOLOGUE AFUA_5G12780)"/>
    <property type="match status" value="1"/>
</dbReference>
<evidence type="ECO:0000256" key="2">
    <source>
        <dbReference type="ARBA" id="ARBA00023004"/>
    </source>
</evidence>
<dbReference type="Proteomes" id="UP001174694">
    <property type="component" value="Unassembled WGS sequence"/>
</dbReference>
<evidence type="ECO:0000256" key="3">
    <source>
        <dbReference type="SAM" id="MobiDB-lite"/>
    </source>
</evidence>
<organism evidence="4 5">
    <name type="scientific">Pleurostoma richardsiae</name>
    <dbReference type="NCBI Taxonomy" id="41990"/>
    <lineage>
        <taxon>Eukaryota</taxon>
        <taxon>Fungi</taxon>
        <taxon>Dikarya</taxon>
        <taxon>Ascomycota</taxon>
        <taxon>Pezizomycotina</taxon>
        <taxon>Sordariomycetes</taxon>
        <taxon>Sordariomycetidae</taxon>
        <taxon>Calosphaeriales</taxon>
        <taxon>Pleurostomataceae</taxon>
        <taxon>Pleurostoma</taxon>
    </lineage>
</organism>
<dbReference type="SUPFAM" id="SSF117281">
    <property type="entry name" value="Kelch motif"/>
    <property type="match status" value="2"/>
</dbReference>
<dbReference type="AlphaFoldDB" id="A0AA38RT31"/>
<feature type="compositionally biased region" description="Low complexity" evidence="3">
    <location>
        <begin position="131"/>
        <end position="152"/>
    </location>
</feature>
<evidence type="ECO:0000313" key="5">
    <source>
        <dbReference type="Proteomes" id="UP001174694"/>
    </source>
</evidence>
<keyword evidence="2" id="KW-0408">Iron</keyword>
<dbReference type="PANTHER" id="PTHR47435">
    <property type="entry name" value="KELCH REPEAT PROTEIN (AFU_ORTHOLOGUE AFUA_5G12780)"/>
    <property type="match status" value="1"/>
</dbReference>
<feature type="region of interest" description="Disordered" evidence="3">
    <location>
        <begin position="407"/>
        <end position="438"/>
    </location>
</feature>
<dbReference type="InterPro" id="IPR015915">
    <property type="entry name" value="Kelch-typ_b-propeller"/>
</dbReference>
<name>A0AA38RT31_9PEZI</name>
<keyword evidence="1" id="KW-0677">Repeat</keyword>
<accession>A0AA38RT31</accession>
<dbReference type="Pfam" id="PF07646">
    <property type="entry name" value="Kelch_2"/>
    <property type="match status" value="1"/>
</dbReference>